<reference evidence="1 2" key="1">
    <citation type="journal article" date="2014" name="Agronomy (Basel)">
        <title>A Draft Genome Sequence for Ensete ventricosum, the Drought-Tolerant Tree Against Hunger.</title>
        <authorList>
            <person name="Harrison J."/>
            <person name="Moore K.A."/>
            <person name="Paszkiewicz K."/>
            <person name="Jones T."/>
            <person name="Grant M."/>
            <person name="Ambacheew D."/>
            <person name="Muzemil S."/>
            <person name="Studholme D.J."/>
        </authorList>
    </citation>
    <scope>NUCLEOTIDE SEQUENCE [LARGE SCALE GENOMIC DNA]</scope>
</reference>
<protein>
    <submittedName>
        <fullName evidence="1">Uncharacterized protein</fullName>
    </submittedName>
</protein>
<name>A0A427B5A7_ENSVE</name>
<dbReference type="AlphaFoldDB" id="A0A427B5A7"/>
<evidence type="ECO:0000313" key="1">
    <source>
        <dbReference type="EMBL" id="RRT83665.1"/>
    </source>
</evidence>
<sequence length="147" mass="16636">MPQRRTASDQAGDWGRVGRLRRARNCPLLTSNNHIEVPATHGIRSSWLFNERLNSLLKRRCHFGQWKPQVVQVEDCVLCLLRIRNPPARIQRHDADTLIPPSSTLCYTLIYLAPFIYGSILGGKEKREGEGVGWHKLRGGEVGGVEL</sequence>
<dbReference type="EMBL" id="AMZH03000454">
    <property type="protein sequence ID" value="RRT83665.1"/>
    <property type="molecule type" value="Genomic_DNA"/>
</dbReference>
<accession>A0A427B5A7</accession>
<organism evidence="1 2">
    <name type="scientific">Ensete ventricosum</name>
    <name type="common">Abyssinian banana</name>
    <name type="synonym">Musa ensete</name>
    <dbReference type="NCBI Taxonomy" id="4639"/>
    <lineage>
        <taxon>Eukaryota</taxon>
        <taxon>Viridiplantae</taxon>
        <taxon>Streptophyta</taxon>
        <taxon>Embryophyta</taxon>
        <taxon>Tracheophyta</taxon>
        <taxon>Spermatophyta</taxon>
        <taxon>Magnoliopsida</taxon>
        <taxon>Liliopsida</taxon>
        <taxon>Zingiberales</taxon>
        <taxon>Musaceae</taxon>
        <taxon>Ensete</taxon>
    </lineage>
</organism>
<gene>
    <name evidence="1" type="ORF">B296_00014682</name>
</gene>
<dbReference type="Proteomes" id="UP000287651">
    <property type="component" value="Unassembled WGS sequence"/>
</dbReference>
<comment type="caution">
    <text evidence="1">The sequence shown here is derived from an EMBL/GenBank/DDBJ whole genome shotgun (WGS) entry which is preliminary data.</text>
</comment>
<proteinExistence type="predicted"/>
<evidence type="ECO:0000313" key="2">
    <source>
        <dbReference type="Proteomes" id="UP000287651"/>
    </source>
</evidence>